<keyword evidence="2" id="KW-0963">Cytoplasm</keyword>
<feature type="region of interest" description="Disordered" evidence="3">
    <location>
        <begin position="519"/>
        <end position="614"/>
    </location>
</feature>
<gene>
    <name evidence="5" type="ORF">BDA99DRAFT_543599</name>
</gene>
<dbReference type="InterPro" id="IPR001202">
    <property type="entry name" value="WW_dom"/>
</dbReference>
<feature type="compositionally biased region" description="Low complexity" evidence="3">
    <location>
        <begin position="307"/>
        <end position="319"/>
    </location>
</feature>
<dbReference type="Proteomes" id="UP001209540">
    <property type="component" value="Unassembled WGS sequence"/>
</dbReference>
<dbReference type="InterPro" id="IPR036020">
    <property type="entry name" value="WW_dom_sf"/>
</dbReference>
<feature type="compositionally biased region" description="Polar residues" evidence="3">
    <location>
        <begin position="150"/>
        <end position="160"/>
    </location>
</feature>
<evidence type="ECO:0000256" key="3">
    <source>
        <dbReference type="SAM" id="MobiDB-lite"/>
    </source>
</evidence>
<dbReference type="Pfam" id="PF00397">
    <property type="entry name" value="WW"/>
    <property type="match status" value="1"/>
</dbReference>
<evidence type="ECO:0000313" key="6">
    <source>
        <dbReference type="Proteomes" id="UP001209540"/>
    </source>
</evidence>
<feature type="compositionally biased region" description="Low complexity" evidence="3">
    <location>
        <begin position="124"/>
        <end position="149"/>
    </location>
</feature>
<dbReference type="PANTHER" id="PTHR13142:SF1">
    <property type="entry name" value="INNER CENTROMERE PROTEIN"/>
    <property type="match status" value="1"/>
</dbReference>
<dbReference type="CDD" id="cd00201">
    <property type="entry name" value="WW"/>
    <property type="match status" value="1"/>
</dbReference>
<feature type="region of interest" description="Disordered" evidence="3">
    <location>
        <begin position="1"/>
        <end position="166"/>
    </location>
</feature>
<comment type="subcellular location">
    <subcellularLocation>
        <location evidence="1">Cytoplasm</location>
    </subcellularLocation>
</comment>
<reference evidence="5" key="2">
    <citation type="submission" date="2023-02" db="EMBL/GenBank/DDBJ databases">
        <authorList>
            <consortium name="DOE Joint Genome Institute"/>
            <person name="Mondo S.J."/>
            <person name="Chang Y."/>
            <person name="Wang Y."/>
            <person name="Ahrendt S."/>
            <person name="Andreopoulos W."/>
            <person name="Barry K."/>
            <person name="Beard J."/>
            <person name="Benny G.L."/>
            <person name="Blankenship S."/>
            <person name="Bonito G."/>
            <person name="Cuomo C."/>
            <person name="Desiro A."/>
            <person name="Gervers K.A."/>
            <person name="Hundley H."/>
            <person name="Kuo A."/>
            <person name="LaButti K."/>
            <person name="Lang B.F."/>
            <person name="Lipzen A."/>
            <person name="O'Donnell K."/>
            <person name="Pangilinan J."/>
            <person name="Reynolds N."/>
            <person name="Sandor L."/>
            <person name="Smith M.W."/>
            <person name="Tsang A."/>
            <person name="Grigoriev I.V."/>
            <person name="Stajich J.E."/>
            <person name="Spatafora J.W."/>
        </authorList>
    </citation>
    <scope>NUCLEOTIDE SEQUENCE</scope>
    <source>
        <strain evidence="5">RSA 2281</strain>
    </source>
</reference>
<sequence length="982" mass="115701">MSYRTSVFNRLGRSRRPPSESPSPERTEDQYYDNQDYYYESHQEYDRTPWPMVNNSTATPSPPPQSSNSISFRTRHYTPENDTTPPPLPPPSRSSKISFTGKKRSRPSPSNLIITANGNDRHVSSSTAYPSSPSSSNQVLTQQQPEQLQSYYPAQPSGSTPPIVDSRPVVWMEDDRGIEIPVLVNSSFYDHTKEPLMSPPIDQQVHYQQSQGDTYIPHYSRLHRHHQTKQLQEQEPHPSSSKKTRKRQDNKNHKISSSTSGSSSKSKSSVTKEQPTIKKIRHSVPTTTIPSTPPTSLSPIGVDRNDPQQQNISQPSPIDNIPPPNATITANVFPVTYQQQSVESMNNYYNQDNESVVSMDTENTNLMLPDWGEDSDNEAKLQAIAFAERRRYEEKEALRQQKELQEESRRFVEEQEMIRRKAEEQEKRQQEELRQARWEAFLRKEQEEEEARRKKEEEEEKERLLREKQQKKEEEERLQREKQKQQEKAQKLLEEQEQKRFEELRKYQEAERKRISEMKQAAIDRERKEQEERALERKRRREEEERRRERERQERETARLKRRRDEEEERRQRREEERKKRETARLKRRRDEEEERKRQEEAERKKKQQETEELLKRHQVAAEKVQKEIDEAKELILLHEQRQLHRKQQEQERQQALAKQLSQVQSGNDLSPNGNPLSQETEERKIRFAEWEKRGEERKQHVQYDETQRQQSHSLQSQQQHQTNDMPIHEENPPVVKQEPVPDATTDGNSEEKSNQDLVQNNNEPLPAPWIPMHPRSAPDETYYYNPETGESTWERPIAVKKNDNNDVPQVPKQQEKNNSNEEHEDNNNNEEVIDIPKAPELSDPEPKQVVEQQRQQQQPVLTEIIFPHKVLTEVTPPLPTNKPTESRDPRIQIMKKLQEDTCLDQKGQYLTATPSSPTTSDHQHNNHHHQQTTTATINKKKDDTNSGHSPSLFMQGKKDTYIPSIHRSHVYPNDILITLIT</sequence>
<dbReference type="EMBL" id="JAIXMP010000050">
    <property type="protein sequence ID" value="KAI9245700.1"/>
    <property type="molecule type" value="Genomic_DNA"/>
</dbReference>
<dbReference type="SMART" id="SM00456">
    <property type="entry name" value="WW"/>
    <property type="match status" value="1"/>
</dbReference>
<dbReference type="AlphaFoldDB" id="A0AAD5P7L7"/>
<protein>
    <recommendedName>
        <fullName evidence="4">WW domain-containing protein</fullName>
    </recommendedName>
</protein>
<feature type="compositionally biased region" description="Polar residues" evidence="3">
    <location>
        <begin position="660"/>
        <end position="679"/>
    </location>
</feature>
<feature type="compositionally biased region" description="Low complexity" evidence="3">
    <location>
        <begin position="256"/>
        <end position="269"/>
    </location>
</feature>
<feature type="compositionally biased region" description="Polar residues" evidence="3">
    <location>
        <begin position="107"/>
        <end position="118"/>
    </location>
</feature>
<evidence type="ECO:0000313" key="5">
    <source>
        <dbReference type="EMBL" id="KAI9245700.1"/>
    </source>
</evidence>
<feature type="compositionally biased region" description="Low complexity" evidence="3">
    <location>
        <begin position="285"/>
        <end position="300"/>
    </location>
</feature>
<evidence type="ECO:0000259" key="4">
    <source>
        <dbReference type="PROSITE" id="PS50020"/>
    </source>
</evidence>
<accession>A0AAD5P7L7</accession>
<reference evidence="5" key="1">
    <citation type="journal article" date="2022" name="IScience">
        <title>Evolution of zygomycete secretomes and the origins of terrestrial fungal ecologies.</title>
        <authorList>
            <person name="Chang Y."/>
            <person name="Wang Y."/>
            <person name="Mondo S."/>
            <person name="Ahrendt S."/>
            <person name="Andreopoulos W."/>
            <person name="Barry K."/>
            <person name="Beard J."/>
            <person name="Benny G.L."/>
            <person name="Blankenship S."/>
            <person name="Bonito G."/>
            <person name="Cuomo C."/>
            <person name="Desiro A."/>
            <person name="Gervers K.A."/>
            <person name="Hundley H."/>
            <person name="Kuo A."/>
            <person name="LaButti K."/>
            <person name="Lang B.F."/>
            <person name="Lipzen A."/>
            <person name="O'Donnell K."/>
            <person name="Pangilinan J."/>
            <person name="Reynolds N."/>
            <person name="Sandor L."/>
            <person name="Smith M.E."/>
            <person name="Tsang A."/>
            <person name="Grigoriev I.V."/>
            <person name="Stajich J.E."/>
            <person name="Spatafora J.W."/>
        </authorList>
    </citation>
    <scope>NUCLEOTIDE SEQUENCE</scope>
    <source>
        <strain evidence="5">RSA 2281</strain>
    </source>
</reference>
<name>A0AAD5P7L7_9FUNG</name>
<feature type="region of interest" description="Disordered" evidence="3">
    <location>
        <begin position="224"/>
        <end position="324"/>
    </location>
</feature>
<dbReference type="GO" id="GO:0005737">
    <property type="term" value="C:cytoplasm"/>
    <property type="evidence" value="ECO:0007669"/>
    <property type="project" value="UniProtKB-SubCell"/>
</dbReference>
<comment type="caution">
    <text evidence="5">The sequence shown here is derived from an EMBL/GenBank/DDBJ whole genome shotgun (WGS) entry which is preliminary data.</text>
</comment>
<feature type="compositionally biased region" description="Basic and acidic residues" evidence="3">
    <location>
        <begin position="681"/>
        <end position="708"/>
    </location>
</feature>
<feature type="compositionally biased region" description="Polar residues" evidence="3">
    <location>
        <begin position="229"/>
        <end position="239"/>
    </location>
</feature>
<feature type="region of interest" description="Disordered" evidence="3">
    <location>
        <begin position="448"/>
        <end position="491"/>
    </location>
</feature>
<evidence type="ECO:0000256" key="1">
    <source>
        <dbReference type="ARBA" id="ARBA00004496"/>
    </source>
</evidence>
<dbReference type="SUPFAM" id="SSF51045">
    <property type="entry name" value="WW domain"/>
    <property type="match status" value="1"/>
</dbReference>
<feature type="compositionally biased region" description="Polar residues" evidence="3">
    <location>
        <begin position="910"/>
        <end position="921"/>
    </location>
</feature>
<feature type="region of interest" description="Disordered" evidence="3">
    <location>
        <begin position="643"/>
        <end position="831"/>
    </location>
</feature>
<dbReference type="Gene3D" id="2.20.70.10">
    <property type="match status" value="1"/>
</dbReference>
<proteinExistence type="predicted"/>
<organism evidence="5 6">
    <name type="scientific">Phascolomyces articulosus</name>
    <dbReference type="NCBI Taxonomy" id="60185"/>
    <lineage>
        <taxon>Eukaryota</taxon>
        <taxon>Fungi</taxon>
        <taxon>Fungi incertae sedis</taxon>
        <taxon>Mucoromycota</taxon>
        <taxon>Mucoromycotina</taxon>
        <taxon>Mucoromycetes</taxon>
        <taxon>Mucorales</taxon>
        <taxon>Lichtheimiaceae</taxon>
        <taxon>Phascolomyces</taxon>
    </lineage>
</organism>
<feature type="compositionally biased region" description="Low complexity" evidence="3">
    <location>
        <begin position="709"/>
        <end position="722"/>
    </location>
</feature>
<dbReference type="PROSITE" id="PS50020">
    <property type="entry name" value="WW_DOMAIN_2"/>
    <property type="match status" value="1"/>
</dbReference>
<dbReference type="PANTHER" id="PTHR13142">
    <property type="entry name" value="INNER CENTROMERE PROTEIN"/>
    <property type="match status" value="1"/>
</dbReference>
<feature type="compositionally biased region" description="Basic and acidic residues" evidence="3">
    <location>
        <begin position="643"/>
        <end position="653"/>
    </location>
</feature>
<evidence type="ECO:0000256" key="2">
    <source>
        <dbReference type="ARBA" id="ARBA00022490"/>
    </source>
</evidence>
<feature type="region of interest" description="Disordered" evidence="3">
    <location>
        <begin position="910"/>
        <end position="956"/>
    </location>
</feature>
<feature type="domain" description="WW" evidence="4">
    <location>
        <begin position="764"/>
        <end position="799"/>
    </location>
</feature>
<keyword evidence="6" id="KW-1185">Reference proteome</keyword>